<dbReference type="InterPro" id="IPR050351">
    <property type="entry name" value="BphY/WalK/GraS-like"/>
</dbReference>
<evidence type="ECO:0000256" key="7">
    <source>
        <dbReference type="SAM" id="Phobius"/>
    </source>
</evidence>
<organism evidence="9 10">
    <name type="scientific">Flavobacterium okayamense</name>
    <dbReference type="NCBI Taxonomy" id="2830782"/>
    <lineage>
        <taxon>Bacteria</taxon>
        <taxon>Pseudomonadati</taxon>
        <taxon>Bacteroidota</taxon>
        <taxon>Flavobacteriia</taxon>
        <taxon>Flavobacteriales</taxon>
        <taxon>Flavobacteriaceae</taxon>
        <taxon>Flavobacterium</taxon>
    </lineage>
</organism>
<dbReference type="SUPFAM" id="SSF55874">
    <property type="entry name" value="ATPase domain of HSP90 chaperone/DNA topoisomerase II/histidine kinase"/>
    <property type="match status" value="1"/>
</dbReference>
<dbReference type="InterPro" id="IPR036890">
    <property type="entry name" value="HATPase_C_sf"/>
</dbReference>
<dbReference type="EC" id="2.7.13.3" evidence="2"/>
<dbReference type="GO" id="GO:0016301">
    <property type="term" value="F:kinase activity"/>
    <property type="evidence" value="ECO:0007669"/>
    <property type="project" value="UniProtKB-KW"/>
</dbReference>
<dbReference type="Pfam" id="PF00512">
    <property type="entry name" value="HisKA"/>
    <property type="match status" value="1"/>
</dbReference>
<dbReference type="CDD" id="cd00075">
    <property type="entry name" value="HATPase"/>
    <property type="match status" value="1"/>
</dbReference>
<keyword evidence="5 9" id="KW-0418">Kinase</keyword>
<feature type="transmembrane region" description="Helical" evidence="7">
    <location>
        <begin position="166"/>
        <end position="188"/>
    </location>
</feature>
<dbReference type="InterPro" id="IPR005467">
    <property type="entry name" value="His_kinase_dom"/>
</dbReference>
<dbReference type="Proteomes" id="UP000825258">
    <property type="component" value="Chromosome"/>
</dbReference>
<dbReference type="SUPFAM" id="SSF47384">
    <property type="entry name" value="Homodimeric domain of signal transducing histidine kinase"/>
    <property type="match status" value="1"/>
</dbReference>
<proteinExistence type="predicted"/>
<feature type="domain" description="Histidine kinase" evidence="8">
    <location>
        <begin position="203"/>
        <end position="418"/>
    </location>
</feature>
<keyword evidence="10" id="KW-1185">Reference proteome</keyword>
<dbReference type="SMART" id="SM00387">
    <property type="entry name" value="HATPase_c"/>
    <property type="match status" value="1"/>
</dbReference>
<gene>
    <name evidence="9" type="ORF">KK2020170_07320</name>
</gene>
<name>A0ABM7S2M0_9FLAO</name>
<reference evidence="9 10" key="1">
    <citation type="submission" date="2021-06" db="EMBL/GenBank/DDBJ databases">
        <title>Whole genome sequences of Flavobacterium sp. KK2020170 and assembly.</title>
        <authorList>
            <person name="Kitahara K."/>
            <person name="Miyoshi S."/>
            <person name="Uesaka K."/>
        </authorList>
    </citation>
    <scope>NUCLEOTIDE SEQUENCE [LARGE SCALE GENOMIC DNA]</scope>
    <source>
        <strain evidence="9 10">KK2020170</strain>
    </source>
</reference>
<dbReference type="InterPro" id="IPR003661">
    <property type="entry name" value="HisK_dim/P_dom"/>
</dbReference>
<evidence type="ECO:0000256" key="5">
    <source>
        <dbReference type="ARBA" id="ARBA00022777"/>
    </source>
</evidence>
<dbReference type="CDD" id="cd00082">
    <property type="entry name" value="HisKA"/>
    <property type="match status" value="1"/>
</dbReference>
<keyword evidence="7" id="KW-1133">Transmembrane helix</keyword>
<dbReference type="InterPro" id="IPR036097">
    <property type="entry name" value="HisK_dim/P_sf"/>
</dbReference>
<dbReference type="Gene3D" id="3.30.565.10">
    <property type="entry name" value="Histidine kinase-like ATPase, C-terminal domain"/>
    <property type="match status" value="1"/>
</dbReference>
<dbReference type="SMART" id="SM00388">
    <property type="entry name" value="HisKA"/>
    <property type="match status" value="1"/>
</dbReference>
<evidence type="ECO:0000256" key="2">
    <source>
        <dbReference type="ARBA" id="ARBA00012438"/>
    </source>
</evidence>
<comment type="catalytic activity">
    <reaction evidence="1">
        <text>ATP + protein L-histidine = ADP + protein N-phospho-L-histidine.</text>
        <dbReference type="EC" id="2.7.13.3"/>
    </reaction>
</comment>
<keyword evidence="7" id="KW-0472">Membrane</keyword>
<evidence type="ECO:0000259" key="8">
    <source>
        <dbReference type="PROSITE" id="PS50109"/>
    </source>
</evidence>
<sequence length="418" mass="49053">MKFNRLNILILFGFVAIVGVIIMQLLLLNQAFMFEKKELENKIHFALQDVVKKIYADNNSSLPITNQIQKVSDNYYIVNVNDVFENNVLEHYLKTEFSKVKLEQDFEYAIYNCGTDDMMYGNYISSSGEAEKKCVDCFTKDSDLIYYFAIRFPHLKQNLFKSLNQYWIFTFVLFLVLIIYVYSVFLLLKQKRYTELQTDFINNMTHEFKTPLSSILIASNFANSQKEIKENAKLSKYVQIIIEQSNKLNQHIEQILSLARTDSHQIHLQKTEVDLFKNLELIIENLKLKHTKNFDFTIDNSTKIIINADEFHFYNLLYNLVDNAIKYGIENPKVDIKVVETNSHYIIQLNDNGPGIPEKDLPFIFDKFYRVSRKDTEEIEGFGIGLAYVKKICELHHWKIKVKNTDNGLQTDIEIPKK</sequence>
<dbReference type="EMBL" id="AP024749">
    <property type="protein sequence ID" value="BCY27864.1"/>
    <property type="molecule type" value="Genomic_DNA"/>
</dbReference>
<evidence type="ECO:0000256" key="3">
    <source>
        <dbReference type="ARBA" id="ARBA00022553"/>
    </source>
</evidence>
<evidence type="ECO:0000313" key="9">
    <source>
        <dbReference type="EMBL" id="BCY27864.1"/>
    </source>
</evidence>
<evidence type="ECO:0000313" key="10">
    <source>
        <dbReference type="Proteomes" id="UP000825258"/>
    </source>
</evidence>
<dbReference type="InterPro" id="IPR003594">
    <property type="entry name" value="HATPase_dom"/>
</dbReference>
<dbReference type="PRINTS" id="PR00344">
    <property type="entry name" value="BCTRLSENSOR"/>
</dbReference>
<evidence type="ECO:0000256" key="4">
    <source>
        <dbReference type="ARBA" id="ARBA00022679"/>
    </source>
</evidence>
<dbReference type="PROSITE" id="PS50109">
    <property type="entry name" value="HIS_KIN"/>
    <property type="match status" value="1"/>
</dbReference>
<dbReference type="InterPro" id="IPR004358">
    <property type="entry name" value="Sig_transdc_His_kin-like_C"/>
</dbReference>
<dbReference type="Pfam" id="PF02518">
    <property type="entry name" value="HATPase_c"/>
    <property type="match status" value="1"/>
</dbReference>
<keyword evidence="3" id="KW-0597">Phosphoprotein</keyword>
<dbReference type="PANTHER" id="PTHR45453">
    <property type="entry name" value="PHOSPHATE REGULON SENSOR PROTEIN PHOR"/>
    <property type="match status" value="1"/>
</dbReference>
<keyword evidence="4" id="KW-0808">Transferase</keyword>
<accession>A0ABM7S2M0</accession>
<evidence type="ECO:0000256" key="1">
    <source>
        <dbReference type="ARBA" id="ARBA00000085"/>
    </source>
</evidence>
<protein>
    <recommendedName>
        <fullName evidence="2">histidine kinase</fullName>
        <ecNumber evidence="2">2.7.13.3</ecNumber>
    </recommendedName>
</protein>
<dbReference type="PANTHER" id="PTHR45453:SF1">
    <property type="entry name" value="PHOSPHATE REGULON SENSOR PROTEIN PHOR"/>
    <property type="match status" value="1"/>
</dbReference>
<dbReference type="Gene3D" id="1.10.287.130">
    <property type="match status" value="1"/>
</dbReference>
<keyword evidence="6" id="KW-0902">Two-component regulatory system</keyword>
<evidence type="ECO:0000256" key="6">
    <source>
        <dbReference type="ARBA" id="ARBA00023012"/>
    </source>
</evidence>
<keyword evidence="7" id="KW-0812">Transmembrane</keyword>
<feature type="transmembrane region" description="Helical" evidence="7">
    <location>
        <begin position="6"/>
        <end position="28"/>
    </location>
</feature>